<dbReference type="Pfam" id="PF13727">
    <property type="entry name" value="CoA_binding_3"/>
    <property type="match status" value="1"/>
</dbReference>
<dbReference type="PANTHER" id="PTHR30576">
    <property type="entry name" value="COLANIC BIOSYNTHESIS UDP-GLUCOSE LIPID CARRIER TRANSFERASE"/>
    <property type="match status" value="1"/>
</dbReference>
<dbReference type="RefSeq" id="WP_241444352.1">
    <property type="nucleotide sequence ID" value="NZ_BSUJ01000001.1"/>
</dbReference>
<organism evidence="9 10">
    <name type="scientific">Arsenicicoccus piscis</name>
    <dbReference type="NCBI Taxonomy" id="673954"/>
    <lineage>
        <taxon>Bacteria</taxon>
        <taxon>Bacillati</taxon>
        <taxon>Actinomycetota</taxon>
        <taxon>Actinomycetes</taxon>
        <taxon>Micrococcales</taxon>
        <taxon>Intrasporangiaceae</taxon>
        <taxon>Arsenicicoccus</taxon>
    </lineage>
</organism>
<feature type="transmembrane region" description="Helical" evidence="7">
    <location>
        <begin position="33"/>
        <end position="54"/>
    </location>
</feature>
<feature type="transmembrane region" description="Helical" evidence="7">
    <location>
        <begin position="299"/>
        <end position="321"/>
    </location>
</feature>
<evidence type="ECO:0000259" key="8">
    <source>
        <dbReference type="Pfam" id="PF02397"/>
    </source>
</evidence>
<sequence>MLPAAAAEAGVTQSDFDPVKRATDRRRAWMRPILLRAVLGDFLITAVITAMLMVNDYRSLTSAATTGVVAAIIWCTLLQLRRGYDQRRMSEASASFQTVVGAALASMAVLGLMSYVAKVELPRRYVLVGIPAIAVFTMIHRMLISRSLRRMRAHGQALQRTLVVGDGLTAGAFARELATVKDHGLRVVGLALSSLDVVPMTRGPQLPVWGVLSEIPQIVVDHDLDVVIVTGGGLSGDSLRRLSWALERVGAELIVSPGMVETTPSLVSMHPTSGLQLLQWERPSGKLGRGLVKNLQDRTIAGLALLAASPIMIATAAAIWLTDHGPIFYRQKRLGLDAKPFMMIKFRSMVVNSDALRANLVKQQNSTNGDKVLFKMADDPRITKVGKIIRRYSIDELPQLFNVLKGEMALIGPRPPLPEESEKYHDKDNRRLRVKPGLTGLWQVSGRSDLSWDDAVALDLRYVDNWSVGMDMQILFKTVRAVLKGDGAY</sequence>
<name>A0ABQ6HKB5_9MICO</name>
<dbReference type="Proteomes" id="UP001157109">
    <property type="component" value="Unassembled WGS sequence"/>
</dbReference>
<gene>
    <name evidence="9" type="ORF">GCM10025862_05810</name>
</gene>
<evidence type="ECO:0000256" key="4">
    <source>
        <dbReference type="ARBA" id="ARBA00022692"/>
    </source>
</evidence>
<evidence type="ECO:0000256" key="1">
    <source>
        <dbReference type="ARBA" id="ARBA00004141"/>
    </source>
</evidence>
<keyword evidence="10" id="KW-1185">Reference proteome</keyword>
<comment type="subcellular location">
    <subcellularLocation>
        <location evidence="1">Membrane</location>
        <topology evidence="1">Multi-pass membrane protein</topology>
    </subcellularLocation>
</comment>
<dbReference type="PANTHER" id="PTHR30576:SF10">
    <property type="entry name" value="SLL5057 PROTEIN"/>
    <property type="match status" value="1"/>
</dbReference>
<evidence type="ECO:0000256" key="7">
    <source>
        <dbReference type="SAM" id="Phobius"/>
    </source>
</evidence>
<evidence type="ECO:0000256" key="6">
    <source>
        <dbReference type="ARBA" id="ARBA00023136"/>
    </source>
</evidence>
<evidence type="ECO:0000313" key="9">
    <source>
        <dbReference type="EMBL" id="GMA18560.1"/>
    </source>
</evidence>
<keyword evidence="4 7" id="KW-0812">Transmembrane</keyword>
<dbReference type="Gene3D" id="3.40.50.720">
    <property type="entry name" value="NAD(P)-binding Rossmann-like Domain"/>
    <property type="match status" value="1"/>
</dbReference>
<accession>A0ABQ6HKB5</accession>
<feature type="transmembrane region" description="Helical" evidence="7">
    <location>
        <begin position="60"/>
        <end position="80"/>
    </location>
</feature>
<feature type="transmembrane region" description="Helical" evidence="7">
    <location>
        <begin position="92"/>
        <end position="113"/>
    </location>
</feature>
<dbReference type="Pfam" id="PF02397">
    <property type="entry name" value="Bac_transf"/>
    <property type="match status" value="1"/>
</dbReference>
<comment type="caution">
    <text evidence="9">The sequence shown here is derived from an EMBL/GenBank/DDBJ whole genome shotgun (WGS) entry which is preliminary data.</text>
</comment>
<keyword evidence="3" id="KW-0808">Transferase</keyword>
<feature type="domain" description="Bacterial sugar transferase" evidence="8">
    <location>
        <begin position="293"/>
        <end position="484"/>
    </location>
</feature>
<keyword evidence="5 7" id="KW-1133">Transmembrane helix</keyword>
<evidence type="ECO:0000256" key="2">
    <source>
        <dbReference type="ARBA" id="ARBA00006464"/>
    </source>
</evidence>
<feature type="transmembrane region" description="Helical" evidence="7">
    <location>
        <begin position="125"/>
        <end position="144"/>
    </location>
</feature>
<comment type="similarity">
    <text evidence="2">Belongs to the bacterial sugar transferase family.</text>
</comment>
<dbReference type="EMBL" id="BSUJ01000001">
    <property type="protein sequence ID" value="GMA18560.1"/>
    <property type="molecule type" value="Genomic_DNA"/>
</dbReference>
<dbReference type="InterPro" id="IPR003362">
    <property type="entry name" value="Bact_transf"/>
</dbReference>
<evidence type="ECO:0000256" key="5">
    <source>
        <dbReference type="ARBA" id="ARBA00022989"/>
    </source>
</evidence>
<protein>
    <submittedName>
        <fullName evidence="9">Polyprenyl glycosylphosphotransferase</fullName>
    </submittedName>
</protein>
<dbReference type="NCBIfam" id="TIGR03025">
    <property type="entry name" value="EPS_sugtrans"/>
    <property type="match status" value="1"/>
</dbReference>
<keyword evidence="6 7" id="KW-0472">Membrane</keyword>
<evidence type="ECO:0000313" key="10">
    <source>
        <dbReference type="Proteomes" id="UP001157109"/>
    </source>
</evidence>
<reference evidence="10" key="1">
    <citation type="journal article" date="2019" name="Int. J. Syst. Evol. Microbiol.">
        <title>The Global Catalogue of Microorganisms (GCM) 10K type strain sequencing project: providing services to taxonomists for standard genome sequencing and annotation.</title>
        <authorList>
            <consortium name="The Broad Institute Genomics Platform"/>
            <consortium name="The Broad Institute Genome Sequencing Center for Infectious Disease"/>
            <person name="Wu L."/>
            <person name="Ma J."/>
        </authorList>
    </citation>
    <scope>NUCLEOTIDE SEQUENCE [LARGE SCALE GENOMIC DNA]</scope>
    <source>
        <strain evidence="10">NBRC 105830</strain>
    </source>
</reference>
<proteinExistence type="inferred from homology"/>
<evidence type="ECO:0000256" key="3">
    <source>
        <dbReference type="ARBA" id="ARBA00022679"/>
    </source>
</evidence>
<dbReference type="InterPro" id="IPR017475">
    <property type="entry name" value="EPS_sugar_tfrase"/>
</dbReference>